<evidence type="ECO:0000256" key="1">
    <source>
        <dbReference type="SAM" id="MobiDB-lite"/>
    </source>
</evidence>
<dbReference type="EMBL" id="CP000542">
    <property type="protein sequence ID" value="ABM59346.1"/>
    <property type="molecule type" value="Genomic_DNA"/>
</dbReference>
<gene>
    <name evidence="2" type="ordered locus">Veis_3630</name>
</gene>
<accession>A1WNY9</accession>
<dbReference type="STRING" id="391735.Veis_3630"/>
<keyword evidence="3" id="KW-1185">Reference proteome</keyword>
<dbReference type="KEGG" id="vei:Veis_3630"/>
<sequence>MTAIDDRAQPSARMSEQGIEPAKNRRKPGGQCLAACPPGLTADTTVFAIDGPAQMRLRRAGRQGIASRGVPCKRHLQPLALPAFGGRFGFVRRGLQSCRPSAP</sequence>
<dbReference type="Proteomes" id="UP000000374">
    <property type="component" value="Chromosome"/>
</dbReference>
<proteinExistence type="predicted"/>
<reference evidence="3" key="1">
    <citation type="submission" date="2006-12" db="EMBL/GenBank/DDBJ databases">
        <title>Complete sequence of chromosome 1 of Verminephrobacter eiseniae EF01-2.</title>
        <authorList>
            <person name="Copeland A."/>
            <person name="Lucas S."/>
            <person name="Lapidus A."/>
            <person name="Barry K."/>
            <person name="Detter J.C."/>
            <person name="Glavina del Rio T."/>
            <person name="Dalin E."/>
            <person name="Tice H."/>
            <person name="Pitluck S."/>
            <person name="Chertkov O."/>
            <person name="Brettin T."/>
            <person name="Bruce D."/>
            <person name="Han C."/>
            <person name="Tapia R."/>
            <person name="Gilna P."/>
            <person name="Schmutz J."/>
            <person name="Larimer F."/>
            <person name="Land M."/>
            <person name="Hauser L."/>
            <person name="Kyrpides N."/>
            <person name="Kim E."/>
            <person name="Stahl D."/>
            <person name="Richardson P."/>
        </authorList>
    </citation>
    <scope>NUCLEOTIDE SEQUENCE [LARGE SCALE GENOMIC DNA]</scope>
    <source>
        <strain evidence="3">EF01-2</strain>
    </source>
</reference>
<protein>
    <submittedName>
        <fullName evidence="2">Uncharacterized protein</fullName>
    </submittedName>
</protein>
<evidence type="ECO:0000313" key="3">
    <source>
        <dbReference type="Proteomes" id="UP000000374"/>
    </source>
</evidence>
<dbReference type="HOGENOM" id="CLU_2262627_0_0_4"/>
<feature type="region of interest" description="Disordered" evidence="1">
    <location>
        <begin position="1"/>
        <end position="30"/>
    </location>
</feature>
<evidence type="ECO:0000313" key="2">
    <source>
        <dbReference type="EMBL" id="ABM59346.1"/>
    </source>
</evidence>
<name>A1WNY9_VEREI</name>
<organism evidence="2 3">
    <name type="scientific">Verminephrobacter eiseniae (strain EF01-2)</name>
    <dbReference type="NCBI Taxonomy" id="391735"/>
    <lineage>
        <taxon>Bacteria</taxon>
        <taxon>Pseudomonadati</taxon>
        <taxon>Pseudomonadota</taxon>
        <taxon>Betaproteobacteria</taxon>
        <taxon>Burkholderiales</taxon>
        <taxon>Comamonadaceae</taxon>
        <taxon>Verminephrobacter</taxon>
    </lineage>
</organism>
<dbReference type="AlphaFoldDB" id="A1WNY9"/>